<sequence length="202" mass="23256">MMVMDETYVINQVKEDVCYVSQQFNKDMEIARRKGPLNTIARDYVLPDYTHIKRGFVRPIEETSGKSKDGEQIIRMNNERFAIPELLFHPSDVGIQEMGVTEAIVNTVECLKEEMQPHMYNNILLTGGNCLLPGFYERFSADLRSQAPEEFDISVTTAQNPITYCWEGGVKLASDPDFPKMTITRDDYDEHGHNICFEKFEI</sequence>
<dbReference type="Pfam" id="PF00022">
    <property type="entry name" value="Actin"/>
    <property type="match status" value="1"/>
</dbReference>
<evidence type="ECO:0008006" key="6">
    <source>
        <dbReference type="Google" id="ProtNLM"/>
    </source>
</evidence>
<dbReference type="Proteomes" id="UP001217089">
    <property type="component" value="Unassembled WGS sequence"/>
</dbReference>
<organism evidence="4 5">
    <name type="scientific">Tegillarca granosa</name>
    <name type="common">Malaysian cockle</name>
    <name type="synonym">Anadara granosa</name>
    <dbReference type="NCBI Taxonomy" id="220873"/>
    <lineage>
        <taxon>Eukaryota</taxon>
        <taxon>Metazoa</taxon>
        <taxon>Spiralia</taxon>
        <taxon>Lophotrochozoa</taxon>
        <taxon>Mollusca</taxon>
        <taxon>Bivalvia</taxon>
        <taxon>Autobranchia</taxon>
        <taxon>Pteriomorphia</taxon>
        <taxon>Arcoida</taxon>
        <taxon>Arcoidea</taxon>
        <taxon>Arcidae</taxon>
        <taxon>Tegillarca</taxon>
    </lineage>
</organism>
<evidence type="ECO:0000313" key="4">
    <source>
        <dbReference type="EMBL" id="KAJ8315438.1"/>
    </source>
</evidence>
<dbReference type="PANTHER" id="PTHR11937">
    <property type="entry name" value="ACTIN"/>
    <property type="match status" value="1"/>
</dbReference>
<dbReference type="SMART" id="SM00268">
    <property type="entry name" value="ACTIN"/>
    <property type="match status" value="1"/>
</dbReference>
<dbReference type="InterPro" id="IPR043129">
    <property type="entry name" value="ATPase_NBD"/>
</dbReference>
<comment type="caution">
    <text evidence="4">The sequence shown here is derived from an EMBL/GenBank/DDBJ whole genome shotgun (WGS) entry which is preliminary data.</text>
</comment>
<keyword evidence="5" id="KW-1185">Reference proteome</keyword>
<dbReference type="SUPFAM" id="SSF53067">
    <property type="entry name" value="Actin-like ATPase domain"/>
    <property type="match status" value="1"/>
</dbReference>
<comment type="similarity">
    <text evidence="2">Belongs to the actin family.</text>
</comment>
<dbReference type="Gene3D" id="3.90.640.10">
    <property type="entry name" value="Actin, Chain A, domain 4"/>
    <property type="match status" value="1"/>
</dbReference>
<protein>
    <recommendedName>
        <fullName evidence="6">Actin-related protein 6</fullName>
    </recommendedName>
</protein>
<dbReference type="EMBL" id="JARBDR010000607">
    <property type="protein sequence ID" value="KAJ8311032.1"/>
    <property type="molecule type" value="Genomic_DNA"/>
</dbReference>
<dbReference type="EMBL" id="JARBDR010000337">
    <property type="protein sequence ID" value="KAJ8315438.1"/>
    <property type="molecule type" value="Genomic_DNA"/>
</dbReference>
<name>A0ABQ9FDN7_TEGGR</name>
<accession>A0ABQ9FDN7</accession>
<proteinExistence type="inferred from homology"/>
<evidence type="ECO:0000256" key="2">
    <source>
        <dbReference type="RuleBase" id="RU000487"/>
    </source>
</evidence>
<dbReference type="InterPro" id="IPR004000">
    <property type="entry name" value="Actin"/>
</dbReference>
<comment type="function">
    <text evidence="1">Actins are highly conserved proteins that are involved in various types of cell motility and are ubiquitously expressed in all eukaryotic cells.</text>
</comment>
<evidence type="ECO:0000256" key="1">
    <source>
        <dbReference type="ARBA" id="ARBA00003520"/>
    </source>
</evidence>
<reference evidence="4 5" key="1">
    <citation type="submission" date="2022-12" db="EMBL/GenBank/DDBJ databases">
        <title>Chromosome-level genome of Tegillarca granosa.</title>
        <authorList>
            <person name="Kim J."/>
        </authorList>
    </citation>
    <scope>NUCLEOTIDE SEQUENCE [LARGE SCALE GENOMIC DNA]</scope>
    <source>
        <strain evidence="4">Teg-2019</strain>
        <tissue evidence="4">Adductor muscle</tissue>
    </source>
</reference>
<gene>
    <name evidence="4" type="ORF">KUTeg_007588</name>
    <name evidence="3" type="ORF">KUTeg_011416</name>
</gene>
<evidence type="ECO:0000313" key="5">
    <source>
        <dbReference type="Proteomes" id="UP001217089"/>
    </source>
</evidence>
<dbReference type="Gene3D" id="3.30.420.40">
    <property type="match status" value="1"/>
</dbReference>
<evidence type="ECO:0000313" key="3">
    <source>
        <dbReference type="EMBL" id="KAJ8311032.1"/>
    </source>
</evidence>